<evidence type="ECO:0000313" key="14">
    <source>
        <dbReference type="Proteomes" id="UP000252086"/>
    </source>
</evidence>
<keyword evidence="14" id="KW-1185">Reference proteome</keyword>
<dbReference type="Gene3D" id="3.30.70.260">
    <property type="match status" value="1"/>
</dbReference>
<dbReference type="Pfam" id="PF14532">
    <property type="entry name" value="Sigma54_activ_2"/>
    <property type="match status" value="1"/>
</dbReference>
<gene>
    <name evidence="13" type="ORF">DFP76_10327</name>
</gene>
<dbReference type="PROSITE" id="PS51671">
    <property type="entry name" value="ACT"/>
    <property type="match status" value="1"/>
</dbReference>
<dbReference type="EMBL" id="QNRF01000003">
    <property type="protein sequence ID" value="RBO83755.1"/>
    <property type="molecule type" value="Genomic_DNA"/>
</dbReference>
<dbReference type="PANTHER" id="PTHR32071">
    <property type="entry name" value="TRANSCRIPTIONAL REGULATORY PROTEIN"/>
    <property type="match status" value="1"/>
</dbReference>
<reference evidence="13 14" key="1">
    <citation type="submission" date="2018-06" db="EMBL/GenBank/DDBJ databases">
        <title>Genomic Encyclopedia of Type Strains, Phase III (KMG-III): the genomes of soil and plant-associated and newly described type strains.</title>
        <authorList>
            <person name="Whitman W."/>
        </authorList>
    </citation>
    <scope>NUCLEOTIDE SEQUENCE [LARGE SCALE GENOMIC DNA]</scope>
    <source>
        <strain evidence="13 14">CECT 7732</strain>
    </source>
</reference>
<dbReference type="PROSITE" id="PS50112">
    <property type="entry name" value="PAS"/>
    <property type="match status" value="1"/>
</dbReference>
<name>A0A366D1G0_9GAMM</name>
<evidence type="ECO:0000256" key="4">
    <source>
        <dbReference type="ARBA" id="ARBA00022741"/>
    </source>
</evidence>
<sequence length="497" mass="56462">MRLEIQCEDRVGMIREILDIFIPHQIDMRLVEADSKQRCIYCGFSDIPFSQLQSLLAEIRKLDSVEDVKTIRFTPFEREHNALYTLLESLPDGVIAVDLSGRITMVTELAADDLGASVTDLMHQPLQQFIKGIHFSKSAWANPKAGLSKRIRIRNKTLLLEMRPFFVVDDEGGDIPAGTVIYLKSEQRLDRQAANLKLVPEAENHLETFFQPEVIKSAAMAHTLRQAKAFAEVNVPLFVQGEVGTGKRHLIEALFQYWQKRQSDQDAELVVRHAKDIQLDDIKGLDKHSGWFVIDQIEHLAAEQQLNLSSWLHQQADTVTSFDRQMRLVTLSSLSQANLLASGLEASLYFALAKVSLTMPSLRERREDLEGLVIHLLRDLTERYRKPMPNLSKEALTKLSLHSWSGNLSELQNVCLQTLLQTKNKTWQAQDIELPEDKHLSLTLQNGSLEKTVKAWESTLLKQLYPHYPSTRRLAKAVGMSHSAIANKLKEYGIQGK</sequence>
<dbReference type="InterPro" id="IPR035965">
    <property type="entry name" value="PAS-like_dom_sf"/>
</dbReference>
<evidence type="ECO:0000256" key="9">
    <source>
        <dbReference type="ARBA" id="ARBA00023163"/>
    </source>
</evidence>
<dbReference type="SUPFAM" id="SSF55785">
    <property type="entry name" value="PYP-like sensor domain (PAS domain)"/>
    <property type="match status" value="1"/>
</dbReference>
<dbReference type="Pfam" id="PF25601">
    <property type="entry name" value="AAA_lid_14"/>
    <property type="match status" value="1"/>
</dbReference>
<comment type="caution">
    <text evidence="13">The sequence shown here is derived from an EMBL/GenBank/DDBJ whole genome shotgun (WGS) entry which is preliminary data.</text>
</comment>
<dbReference type="RefSeq" id="WP_113873758.1">
    <property type="nucleotide sequence ID" value="NZ_QNRF01000003.1"/>
</dbReference>
<feature type="domain" description="Sigma-54 factor interaction" evidence="10">
    <location>
        <begin position="213"/>
        <end position="420"/>
    </location>
</feature>
<dbReference type="SMART" id="SM00091">
    <property type="entry name" value="PAS"/>
    <property type="match status" value="1"/>
</dbReference>
<dbReference type="InterPro" id="IPR045865">
    <property type="entry name" value="ACT-like_dom_sf"/>
</dbReference>
<dbReference type="PROSITE" id="PS50045">
    <property type="entry name" value="SIGMA54_INTERACT_4"/>
    <property type="match status" value="1"/>
</dbReference>
<dbReference type="AlphaFoldDB" id="A0A366D1G0"/>
<feature type="domain" description="ACT" evidence="12">
    <location>
        <begin position="2"/>
        <end position="76"/>
    </location>
</feature>
<feature type="domain" description="PAS" evidence="11">
    <location>
        <begin position="79"/>
        <end position="122"/>
    </location>
</feature>
<dbReference type="InterPro" id="IPR002078">
    <property type="entry name" value="Sigma_54_int"/>
</dbReference>
<keyword evidence="4" id="KW-0547">Nucleotide-binding</keyword>
<evidence type="ECO:0000256" key="8">
    <source>
        <dbReference type="ARBA" id="ARBA00023159"/>
    </source>
</evidence>
<evidence type="ECO:0000259" key="11">
    <source>
        <dbReference type="PROSITE" id="PS50112"/>
    </source>
</evidence>
<dbReference type="GO" id="GO:0005524">
    <property type="term" value="F:ATP binding"/>
    <property type="evidence" value="ECO:0007669"/>
    <property type="project" value="UniProtKB-KW"/>
</dbReference>
<keyword evidence="7" id="KW-0238">DNA-binding</keyword>
<dbReference type="GO" id="GO:0006355">
    <property type="term" value="P:regulation of DNA-templated transcription"/>
    <property type="evidence" value="ECO:0007669"/>
    <property type="project" value="InterPro"/>
</dbReference>
<dbReference type="Pfam" id="PF00989">
    <property type="entry name" value="PAS"/>
    <property type="match status" value="1"/>
</dbReference>
<evidence type="ECO:0000256" key="2">
    <source>
        <dbReference type="ARBA" id="ARBA00022490"/>
    </source>
</evidence>
<dbReference type="InterPro" id="IPR009057">
    <property type="entry name" value="Homeodomain-like_sf"/>
</dbReference>
<dbReference type="InterPro" id="IPR002912">
    <property type="entry name" value="ACT_dom"/>
</dbReference>
<evidence type="ECO:0000256" key="5">
    <source>
        <dbReference type="ARBA" id="ARBA00022840"/>
    </source>
</evidence>
<evidence type="ECO:0000256" key="7">
    <source>
        <dbReference type="ARBA" id="ARBA00023125"/>
    </source>
</evidence>
<comment type="subcellular location">
    <subcellularLocation>
        <location evidence="1">Cytoplasm</location>
    </subcellularLocation>
</comment>
<dbReference type="Gene3D" id="1.10.10.60">
    <property type="entry name" value="Homeodomain-like"/>
    <property type="match status" value="1"/>
</dbReference>
<dbReference type="PANTHER" id="PTHR32071:SF3">
    <property type="entry name" value="HTH-TYPE TRANSCRIPTIONAL REGULATORY PROTEIN TYRR"/>
    <property type="match status" value="1"/>
</dbReference>
<dbReference type="OrthoDB" id="9804019at2"/>
<organism evidence="13 14">
    <name type="scientific">Marinomonas aquiplantarum</name>
    <dbReference type="NCBI Taxonomy" id="491951"/>
    <lineage>
        <taxon>Bacteria</taxon>
        <taxon>Pseudomonadati</taxon>
        <taxon>Pseudomonadota</taxon>
        <taxon>Gammaproteobacteria</taxon>
        <taxon>Oceanospirillales</taxon>
        <taxon>Oceanospirillaceae</taxon>
        <taxon>Marinomonas</taxon>
    </lineage>
</organism>
<keyword evidence="3" id="KW-0678">Repressor</keyword>
<protein>
    <submittedName>
        <fullName evidence="13">Transcriptional regulator of aroF, aroG, tyrA and aromatic amino acid transport</fullName>
    </submittedName>
</protein>
<dbReference type="GO" id="GO:0003677">
    <property type="term" value="F:DNA binding"/>
    <property type="evidence" value="ECO:0007669"/>
    <property type="project" value="UniProtKB-KW"/>
</dbReference>
<keyword evidence="5" id="KW-0067">ATP-binding</keyword>
<dbReference type="GO" id="GO:0005737">
    <property type="term" value="C:cytoplasm"/>
    <property type="evidence" value="ECO:0007669"/>
    <property type="project" value="UniProtKB-SubCell"/>
</dbReference>
<dbReference type="InterPro" id="IPR000014">
    <property type="entry name" value="PAS"/>
</dbReference>
<keyword evidence="2" id="KW-0963">Cytoplasm</keyword>
<dbReference type="InterPro" id="IPR013767">
    <property type="entry name" value="PAS_fold"/>
</dbReference>
<accession>A0A366D1G0</accession>
<keyword evidence="8" id="KW-0010">Activator</keyword>
<dbReference type="CDD" id="cd00130">
    <property type="entry name" value="PAS"/>
    <property type="match status" value="1"/>
</dbReference>
<dbReference type="Gene3D" id="3.30.450.20">
    <property type="entry name" value="PAS domain"/>
    <property type="match status" value="1"/>
</dbReference>
<dbReference type="CDD" id="cd04877">
    <property type="entry name" value="ACT_TyrR"/>
    <property type="match status" value="1"/>
</dbReference>
<evidence type="ECO:0000313" key="13">
    <source>
        <dbReference type="EMBL" id="RBO83755.1"/>
    </source>
</evidence>
<evidence type="ECO:0000256" key="6">
    <source>
        <dbReference type="ARBA" id="ARBA00023015"/>
    </source>
</evidence>
<dbReference type="InterPro" id="IPR030828">
    <property type="entry name" value="HTH_TyrR"/>
</dbReference>
<evidence type="ECO:0000259" key="10">
    <source>
        <dbReference type="PROSITE" id="PS50045"/>
    </source>
</evidence>
<dbReference type="InterPro" id="IPR058031">
    <property type="entry name" value="AAA_lid_NorR"/>
</dbReference>
<keyword evidence="9" id="KW-0804">Transcription</keyword>
<dbReference type="SUPFAM" id="SSF46689">
    <property type="entry name" value="Homeodomain-like"/>
    <property type="match status" value="1"/>
</dbReference>
<dbReference type="Gene3D" id="3.40.50.300">
    <property type="entry name" value="P-loop containing nucleotide triphosphate hydrolases"/>
    <property type="match status" value="1"/>
</dbReference>
<proteinExistence type="predicted"/>
<dbReference type="Gene3D" id="1.10.8.60">
    <property type="match status" value="1"/>
</dbReference>
<dbReference type="Pfam" id="PF18024">
    <property type="entry name" value="HTH_50"/>
    <property type="match status" value="1"/>
</dbReference>
<evidence type="ECO:0000259" key="12">
    <source>
        <dbReference type="PROSITE" id="PS51671"/>
    </source>
</evidence>
<dbReference type="SUPFAM" id="SSF55021">
    <property type="entry name" value="ACT-like"/>
    <property type="match status" value="1"/>
</dbReference>
<evidence type="ECO:0000256" key="1">
    <source>
        <dbReference type="ARBA" id="ARBA00004496"/>
    </source>
</evidence>
<dbReference type="NCBIfam" id="TIGR04381">
    <property type="entry name" value="HTH_TypR"/>
    <property type="match status" value="1"/>
</dbReference>
<evidence type="ECO:0000256" key="3">
    <source>
        <dbReference type="ARBA" id="ARBA00022491"/>
    </source>
</evidence>
<keyword evidence="6" id="KW-0805">Transcription regulation</keyword>
<dbReference type="SUPFAM" id="SSF52540">
    <property type="entry name" value="P-loop containing nucleoside triphosphate hydrolases"/>
    <property type="match status" value="1"/>
</dbReference>
<dbReference type="InterPro" id="IPR027417">
    <property type="entry name" value="P-loop_NTPase"/>
</dbReference>
<dbReference type="Proteomes" id="UP000252086">
    <property type="component" value="Unassembled WGS sequence"/>
</dbReference>